<dbReference type="RefSeq" id="WP_121523523.1">
    <property type="nucleotide sequence ID" value="NZ_RCHC01000019.1"/>
</dbReference>
<dbReference type="Proteomes" id="UP000280271">
    <property type="component" value="Unassembled WGS sequence"/>
</dbReference>
<comment type="caution">
    <text evidence="1">The sequence shown here is derived from an EMBL/GenBank/DDBJ whole genome shotgun (WGS) entry which is preliminary data.</text>
</comment>
<evidence type="ECO:0000313" key="2">
    <source>
        <dbReference type="Proteomes" id="UP000280271"/>
    </source>
</evidence>
<sequence length="92" mass="10928">MLNEYQIALRQLIERAQRRGKAHDLRFYQVQDDEVHDPSLISYRLYKSRMYVTEVKVACGISYAHELIPVRAYYFPTLRDILALRQKHGVDS</sequence>
<protein>
    <recommendedName>
        <fullName evidence="3">WYL domain-containing protein</fullName>
    </recommendedName>
</protein>
<name>A0ABX9TU01_9GAMM</name>
<gene>
    <name evidence="1" type="ORF">D9K81_14685</name>
</gene>
<evidence type="ECO:0000313" key="1">
    <source>
        <dbReference type="EMBL" id="RLL19000.1"/>
    </source>
</evidence>
<proteinExistence type="predicted"/>
<keyword evidence="2" id="KW-1185">Reference proteome</keyword>
<organism evidence="1 2">
    <name type="scientific">Acinetobacter chengduensis</name>
    <dbReference type="NCBI Taxonomy" id="2420890"/>
    <lineage>
        <taxon>Bacteria</taxon>
        <taxon>Pseudomonadati</taxon>
        <taxon>Pseudomonadota</taxon>
        <taxon>Gammaproteobacteria</taxon>
        <taxon>Moraxellales</taxon>
        <taxon>Moraxellaceae</taxon>
        <taxon>Acinetobacter</taxon>
    </lineage>
</organism>
<evidence type="ECO:0008006" key="3">
    <source>
        <dbReference type="Google" id="ProtNLM"/>
    </source>
</evidence>
<accession>A0ABX9TU01</accession>
<reference evidence="1 2" key="1">
    <citation type="submission" date="2018-09" db="EMBL/GenBank/DDBJ databases">
        <title>The draft genome of Acinetobacter sp. strains.</title>
        <authorList>
            <person name="Qin J."/>
            <person name="Feng Y."/>
            <person name="Zong Z."/>
        </authorList>
    </citation>
    <scope>NUCLEOTIDE SEQUENCE [LARGE SCALE GENOMIC DNA]</scope>
    <source>
        <strain evidence="1 2">WCHAc060005</strain>
    </source>
</reference>
<dbReference type="EMBL" id="RCHC01000019">
    <property type="protein sequence ID" value="RLL19000.1"/>
    <property type="molecule type" value="Genomic_DNA"/>
</dbReference>